<dbReference type="GO" id="GO:0016020">
    <property type="term" value="C:membrane"/>
    <property type="evidence" value="ECO:0007669"/>
    <property type="project" value="UniProtKB-SubCell"/>
</dbReference>
<comment type="subcellular location">
    <subcellularLocation>
        <location evidence="1">Membrane</location>
        <topology evidence="1">Multi-pass membrane protein</topology>
    </subcellularLocation>
</comment>
<evidence type="ECO:0000259" key="7">
    <source>
        <dbReference type="Pfam" id="PF13515"/>
    </source>
</evidence>
<proteinExistence type="predicted"/>
<feature type="transmembrane region" description="Helical" evidence="5">
    <location>
        <begin position="139"/>
        <end position="162"/>
    </location>
</feature>
<evidence type="ECO:0000313" key="9">
    <source>
        <dbReference type="Proteomes" id="UP000215002"/>
    </source>
</evidence>
<feature type="domain" description="Integral membrane protein YccS N-terminal" evidence="6">
    <location>
        <begin position="74"/>
        <end position="343"/>
    </location>
</feature>
<dbReference type="Pfam" id="PF13515">
    <property type="entry name" value="FUSC_2"/>
    <property type="match status" value="1"/>
</dbReference>
<dbReference type="InterPro" id="IPR032692">
    <property type="entry name" value="YccS_N"/>
</dbReference>
<dbReference type="EMBL" id="CP022743">
    <property type="protein sequence ID" value="ASU34713.1"/>
    <property type="molecule type" value="Genomic_DNA"/>
</dbReference>
<evidence type="ECO:0000259" key="6">
    <source>
        <dbReference type="Pfam" id="PF12805"/>
    </source>
</evidence>
<protein>
    <submittedName>
        <fullName evidence="8">Uncharacterized protein</fullName>
    </submittedName>
</protein>
<keyword evidence="3 5" id="KW-1133">Transmembrane helix</keyword>
<feature type="transmembrane region" description="Helical" evidence="5">
    <location>
        <begin position="68"/>
        <end position="90"/>
    </location>
</feature>
<evidence type="ECO:0000256" key="1">
    <source>
        <dbReference type="ARBA" id="ARBA00004141"/>
    </source>
</evidence>
<evidence type="ECO:0000256" key="5">
    <source>
        <dbReference type="SAM" id="Phobius"/>
    </source>
</evidence>
<feature type="transmembrane region" description="Helical" evidence="5">
    <location>
        <begin position="397"/>
        <end position="415"/>
    </location>
</feature>
<feature type="transmembrane region" description="Helical" evidence="5">
    <location>
        <begin position="489"/>
        <end position="510"/>
    </location>
</feature>
<evidence type="ECO:0000313" key="8">
    <source>
        <dbReference type="EMBL" id="ASU34713.1"/>
    </source>
</evidence>
<feature type="transmembrane region" description="Helical" evidence="5">
    <location>
        <begin position="468"/>
        <end position="484"/>
    </location>
</feature>
<accession>A0A223NXX3</accession>
<gene>
    <name evidence="8" type="ORF">MuYL_2826</name>
</gene>
<sequence>MKIDYREIKSFFYSQYFSDGLRMSFGILFPSLLLMQLNYFDVGITMSLGALCICTIDSPGPLYHKRNAMAVGNLFLFVVAIITGFARLNVFTLGLEITLLSFLFSMFIVYGNRAASIGTCALLIMIFMMDKEAKPNEVLSLSLIILAGGIWYLLFSLLFFGIRPYRAAQQTLGESIADIAKFLRIKADFYLSDTDIDENYRKLVSQQIKVSLHQDAVRELLFKSRIMVKESTNPSRVMVLTFVDLVDMYEQIMATHYDYGHIREKFKSTGALRQIADILQEMADELENIAYMVLSNTRNKHKPDFNTGLEKLKIRIDEIGANDQGVSNIALKKILINLRDLNERIKSIYGYYNSKSYEALIEKNDSDEYSKFVTHQDYAPHVFFDNFSFRSTAFKHALRVSLVCLIGFITAKYISLGHHSYWVLLTIIVILKPGFSLSKQRNYQRLIGTIAGGIAGIAILLFVPDKDAQFILLVVLMIGTYSFLRLNYVVSVIFMTPYVLILFKFLGVGLVVKERIIDTIIGSTIAFIASYVIFPSWEFEQIQQNLREVINANVNYLAKIAESILGREVSTIEYKLARKDVYVKSANLSAAFERMTSEPKSKQRKIKDVHKFVVLNHILSSYIATVASAVISKSHYKAPAENLKLIKKSIAVLNDSNKKLDGQIVELNSPRQVTMNPETEPRAATADDLLLKEQLGFINKISIDIARVTDSIVN</sequence>
<keyword evidence="2 5" id="KW-0812">Transmembrane</keyword>
<organism evidence="8 9">
    <name type="scientific">Mucilaginibacter xinganensis</name>
    <dbReference type="NCBI Taxonomy" id="1234841"/>
    <lineage>
        <taxon>Bacteria</taxon>
        <taxon>Pseudomonadati</taxon>
        <taxon>Bacteroidota</taxon>
        <taxon>Sphingobacteriia</taxon>
        <taxon>Sphingobacteriales</taxon>
        <taxon>Sphingobacteriaceae</taxon>
        <taxon>Mucilaginibacter</taxon>
    </lineage>
</organism>
<dbReference type="KEGG" id="muc:MuYL_2826"/>
<feature type="domain" description="Integral membrane bound transporter" evidence="7">
    <location>
        <begin position="412"/>
        <end position="528"/>
    </location>
</feature>
<dbReference type="AlphaFoldDB" id="A0A223NXX3"/>
<keyword evidence="4 5" id="KW-0472">Membrane</keyword>
<name>A0A223NXX3_9SPHI</name>
<dbReference type="RefSeq" id="WP_094571031.1">
    <property type="nucleotide sequence ID" value="NZ_CP022743.1"/>
</dbReference>
<dbReference type="Proteomes" id="UP000215002">
    <property type="component" value="Chromosome"/>
</dbReference>
<feature type="transmembrane region" description="Helical" evidence="5">
    <location>
        <begin position="102"/>
        <end position="127"/>
    </location>
</feature>
<dbReference type="InterPro" id="IPR049453">
    <property type="entry name" value="Memb_transporter_dom"/>
</dbReference>
<reference evidence="8 9" key="1">
    <citation type="submission" date="2017-08" db="EMBL/GenBank/DDBJ databases">
        <title>Complete genome sequence of Mucilaginibacter sp. strain BJC16-A31.</title>
        <authorList>
            <consortium name="Henan University of Science and Technology"/>
            <person name="You X."/>
        </authorList>
    </citation>
    <scope>NUCLEOTIDE SEQUENCE [LARGE SCALE GENOMIC DNA]</scope>
    <source>
        <strain evidence="8 9">BJC16-A31</strain>
    </source>
</reference>
<evidence type="ECO:0000256" key="2">
    <source>
        <dbReference type="ARBA" id="ARBA00022692"/>
    </source>
</evidence>
<dbReference type="OrthoDB" id="8670769at2"/>
<dbReference type="Pfam" id="PF12805">
    <property type="entry name" value="FUSC-like"/>
    <property type="match status" value="1"/>
</dbReference>
<feature type="transmembrane region" description="Helical" evidence="5">
    <location>
        <begin position="445"/>
        <end position="462"/>
    </location>
</feature>
<dbReference type="PANTHER" id="PTHR31086">
    <property type="entry name" value="ALUMINUM-ACTIVATED MALATE TRANSPORTER 10"/>
    <property type="match status" value="1"/>
</dbReference>
<feature type="transmembrane region" description="Helical" evidence="5">
    <location>
        <begin position="516"/>
        <end position="534"/>
    </location>
</feature>
<feature type="transmembrane region" description="Helical" evidence="5">
    <location>
        <begin position="21"/>
        <end position="40"/>
    </location>
</feature>
<keyword evidence="9" id="KW-1185">Reference proteome</keyword>
<evidence type="ECO:0000256" key="4">
    <source>
        <dbReference type="ARBA" id="ARBA00023136"/>
    </source>
</evidence>
<evidence type="ECO:0000256" key="3">
    <source>
        <dbReference type="ARBA" id="ARBA00022989"/>
    </source>
</evidence>